<keyword evidence="4" id="KW-0496">Mitochondrion</keyword>
<reference evidence="8" key="1">
    <citation type="submission" date="2017-10" db="EMBL/GenBank/DDBJ databases">
        <title>Transcriptome Assembly of Sugarcane Aphid Adults.</title>
        <authorList>
            <person name="Scully E.D."/>
            <person name="Palmer N.A."/>
            <person name="Geib S.M."/>
            <person name="Sarath G."/>
            <person name="Sattler S.E."/>
        </authorList>
    </citation>
    <scope>NUCLEOTIDE SEQUENCE</scope>
    <source>
        <tissue evidence="8">Whole body</tissue>
    </source>
</reference>
<keyword evidence="2" id="KW-0809">Transit peptide</keyword>
<dbReference type="AlphaFoldDB" id="A0A2H8TTN7"/>
<keyword evidence="3 8" id="KW-0689">Ribosomal protein</keyword>
<evidence type="ECO:0000256" key="5">
    <source>
        <dbReference type="ARBA" id="ARBA00023274"/>
    </source>
</evidence>
<keyword evidence="5" id="KW-0687">Ribonucleoprotein</keyword>
<comment type="subcellular location">
    <subcellularLocation>
        <location evidence="1">Mitochondrion</location>
    </subcellularLocation>
</comment>
<evidence type="ECO:0000313" key="8">
    <source>
        <dbReference type="EMBL" id="MBW17623.1"/>
    </source>
</evidence>
<dbReference type="PANTHER" id="PTHR28595:SF1">
    <property type="entry name" value="LARGE RIBOSOMAL SUBUNIT PROTEIN ML54"/>
    <property type="match status" value="1"/>
</dbReference>
<evidence type="ECO:0000256" key="4">
    <source>
        <dbReference type="ARBA" id="ARBA00023128"/>
    </source>
</evidence>
<gene>
    <name evidence="8" type="primary">MRPL54</name>
</gene>
<dbReference type="OrthoDB" id="10252718at2759"/>
<dbReference type="GO" id="GO:0005762">
    <property type="term" value="C:mitochondrial large ribosomal subunit"/>
    <property type="evidence" value="ECO:0007669"/>
    <property type="project" value="TreeGrafter"/>
</dbReference>
<evidence type="ECO:0000256" key="1">
    <source>
        <dbReference type="ARBA" id="ARBA00004173"/>
    </source>
</evidence>
<dbReference type="PANTHER" id="PTHR28595">
    <property type="entry name" value="39S RIBOSOMAL PROTEIN L54, MITOCHONDRIAL"/>
    <property type="match status" value="1"/>
</dbReference>
<sequence length="129" mass="14708">MMFKLIKLNYVRSCVHIPNNSYASPSGIISLGKSKKKLGKGGPVLEKSEIPVETDAKKLINFVCGSNILKEGQDVEIKPNSEYPDWLWNLNIGGPVPLQELDPNSKQYWLRVRKLAMRRNNLLNKLKRF</sequence>
<comment type="similarity">
    <text evidence="6">Belongs to the mitochondrion-specific ribosomal protein mL54 family.</text>
</comment>
<name>A0A2H8TTN7_9HEMI</name>
<protein>
    <recommendedName>
        <fullName evidence="7">Large ribosomal subunit protein mL54</fullName>
    </recommendedName>
</protein>
<dbReference type="InterPro" id="IPR013870">
    <property type="entry name" value="Ribosomal_mL54"/>
</dbReference>
<organism evidence="8">
    <name type="scientific">Melanaphis sacchari</name>
    <dbReference type="NCBI Taxonomy" id="742174"/>
    <lineage>
        <taxon>Eukaryota</taxon>
        <taxon>Metazoa</taxon>
        <taxon>Ecdysozoa</taxon>
        <taxon>Arthropoda</taxon>
        <taxon>Hexapoda</taxon>
        <taxon>Insecta</taxon>
        <taxon>Pterygota</taxon>
        <taxon>Neoptera</taxon>
        <taxon>Paraneoptera</taxon>
        <taxon>Hemiptera</taxon>
        <taxon>Sternorrhyncha</taxon>
        <taxon>Aphidomorpha</taxon>
        <taxon>Aphidoidea</taxon>
        <taxon>Aphididae</taxon>
        <taxon>Aphidini</taxon>
        <taxon>Melanaphis</taxon>
    </lineage>
</organism>
<proteinExistence type="inferred from homology"/>
<accession>A0A2H8TTN7</accession>
<evidence type="ECO:0000256" key="7">
    <source>
        <dbReference type="ARBA" id="ARBA00035179"/>
    </source>
</evidence>
<dbReference type="Pfam" id="PF08561">
    <property type="entry name" value="Ribosomal_L37"/>
    <property type="match status" value="1"/>
</dbReference>
<evidence type="ECO:0000256" key="6">
    <source>
        <dbReference type="ARBA" id="ARBA00033752"/>
    </source>
</evidence>
<dbReference type="EMBL" id="GFXV01005818">
    <property type="protein sequence ID" value="MBW17623.1"/>
    <property type="molecule type" value="Transcribed_RNA"/>
</dbReference>
<evidence type="ECO:0000256" key="3">
    <source>
        <dbReference type="ARBA" id="ARBA00022980"/>
    </source>
</evidence>
<dbReference type="GO" id="GO:0003735">
    <property type="term" value="F:structural constituent of ribosome"/>
    <property type="evidence" value="ECO:0007669"/>
    <property type="project" value="TreeGrafter"/>
</dbReference>
<evidence type="ECO:0000256" key="2">
    <source>
        <dbReference type="ARBA" id="ARBA00022946"/>
    </source>
</evidence>